<evidence type="ECO:0000256" key="4">
    <source>
        <dbReference type="ARBA" id="ARBA00022723"/>
    </source>
</evidence>
<evidence type="ECO:0000256" key="5">
    <source>
        <dbReference type="ARBA" id="ARBA00022801"/>
    </source>
</evidence>
<keyword evidence="7" id="KW-0482">Metalloprotease</keyword>
<evidence type="ECO:0000256" key="7">
    <source>
        <dbReference type="ARBA" id="ARBA00023049"/>
    </source>
</evidence>
<gene>
    <name evidence="10" type="primary">pepO</name>
    <name evidence="10" type="ORF">Hs20B_14560</name>
</gene>
<dbReference type="GO" id="GO:0016485">
    <property type="term" value="P:protein processing"/>
    <property type="evidence" value="ECO:0007669"/>
    <property type="project" value="TreeGrafter"/>
</dbReference>
<dbReference type="RefSeq" id="WP_172357181.1">
    <property type="nucleotide sequence ID" value="NZ_BLLH01000008.1"/>
</dbReference>
<comment type="similarity">
    <text evidence="2">Belongs to the peptidase M13 family.</text>
</comment>
<dbReference type="GO" id="GO:0004222">
    <property type="term" value="F:metalloendopeptidase activity"/>
    <property type="evidence" value="ECO:0007669"/>
    <property type="project" value="InterPro"/>
</dbReference>
<dbReference type="InterPro" id="IPR008753">
    <property type="entry name" value="Peptidase_M13_N"/>
</dbReference>
<evidence type="ECO:0000256" key="2">
    <source>
        <dbReference type="ARBA" id="ARBA00007357"/>
    </source>
</evidence>
<dbReference type="PRINTS" id="PR00786">
    <property type="entry name" value="NEPRILYSIN"/>
</dbReference>
<evidence type="ECO:0000259" key="8">
    <source>
        <dbReference type="Pfam" id="PF01431"/>
    </source>
</evidence>
<dbReference type="SUPFAM" id="SSF55486">
    <property type="entry name" value="Metalloproteases ('zincins'), catalytic domain"/>
    <property type="match status" value="1"/>
</dbReference>
<comment type="caution">
    <text evidence="10">The sequence shown here is derived from an EMBL/GenBank/DDBJ whole genome shotgun (WGS) entry which is preliminary data.</text>
</comment>
<evidence type="ECO:0000256" key="3">
    <source>
        <dbReference type="ARBA" id="ARBA00022670"/>
    </source>
</evidence>
<dbReference type="InterPro" id="IPR000718">
    <property type="entry name" value="Peptidase_M13"/>
</dbReference>
<keyword evidence="3" id="KW-0645">Protease</keyword>
<dbReference type="Gene3D" id="3.40.390.10">
    <property type="entry name" value="Collagenase (Catalytic Domain)"/>
    <property type="match status" value="1"/>
</dbReference>
<proteinExistence type="inferred from homology"/>
<dbReference type="GO" id="GO:0046872">
    <property type="term" value="F:metal ion binding"/>
    <property type="evidence" value="ECO:0007669"/>
    <property type="project" value="UniProtKB-KW"/>
</dbReference>
<dbReference type="PANTHER" id="PTHR11733">
    <property type="entry name" value="ZINC METALLOPROTEASE FAMILY M13 NEPRILYSIN-RELATED"/>
    <property type="match status" value="1"/>
</dbReference>
<keyword evidence="11" id="KW-1185">Reference proteome</keyword>
<protein>
    <submittedName>
        <fullName evidence="10">Neutral endopeptidase</fullName>
    </submittedName>
</protein>
<dbReference type="PANTHER" id="PTHR11733:SF167">
    <property type="entry name" value="FI17812P1-RELATED"/>
    <property type="match status" value="1"/>
</dbReference>
<reference evidence="10 11" key="1">
    <citation type="submission" date="2020-02" db="EMBL/GenBank/DDBJ databases">
        <title>Draft genome sequence of Lactococcus sp. Hs20B0-1.</title>
        <authorList>
            <person name="Noda S."/>
            <person name="Yuki M."/>
            <person name="Ohkuma M."/>
        </authorList>
    </citation>
    <scope>NUCLEOTIDE SEQUENCE [LARGE SCALE GENOMIC DNA]</scope>
    <source>
        <strain evidence="10 11">Hs20B0-1</strain>
    </source>
</reference>
<sequence length="628" mass="70500">MVRIQDDLFEAVNADWLATAEIPSDRPRLGAFDELVIENEARLMNDFATTTDFGDDTVMNEFAKFYQKAGDFTARAAFGTAVVKPELARVERLRDFADLENQLADLILTSQASLPFNLSVDTDMKDAVHYALTLSGAGLILPDTTYYADEHPKKAELLALYTKNTVEILKKYGYDADFAQKTAENTVKFDEILAQYVNTSEEWAKYAELYNPINIADFTAASKTVDFDKLIRSLVGQLPDKVVVYEQRFYANFDKIINADNFDIIKSWMLVSVARGATNFLSDEMRILGGEFSRAVSGIAEARSQEKHAFDLATGQFSQAVGLYYGKKYFGEAAKADVKRMTSQMIKVYQERLDSNTWLSRATIDKAIQKLDAMTVFIGYPDKLPELYQAFVVGDASIYADAVKFNNARSKHHYEKFSEAVDKTEWHMPAHMVNAYFSPNSNTIVFPAAILQAPFYSAVTQTPSQNYGGIGAVIAHEISHAFDNNGALFDEFGNMKNWWTPEDFKAFEAKQEEMIAEFDGLELAGGKVNGKLIVSENIADAGGLTAAMSAAKREETVNLTEFFSQWATVWRLKASQEYTQMLLTMDVHAPGKLRANVQPTNLDEFFETFDVKAGDGMWRDKADRVKIW</sequence>
<dbReference type="Gene3D" id="1.10.1380.10">
    <property type="entry name" value="Neutral endopeptidase , domain2"/>
    <property type="match status" value="1"/>
</dbReference>
<evidence type="ECO:0000256" key="6">
    <source>
        <dbReference type="ARBA" id="ARBA00022833"/>
    </source>
</evidence>
<evidence type="ECO:0000313" key="11">
    <source>
        <dbReference type="Proteomes" id="UP000475928"/>
    </source>
</evidence>
<dbReference type="CDD" id="cd08662">
    <property type="entry name" value="M13"/>
    <property type="match status" value="1"/>
</dbReference>
<dbReference type="AlphaFoldDB" id="A0A6A0B9D3"/>
<keyword evidence="5" id="KW-0378">Hydrolase</keyword>
<evidence type="ECO:0000259" key="9">
    <source>
        <dbReference type="Pfam" id="PF05649"/>
    </source>
</evidence>
<organism evidence="10 11">
    <name type="scientific">Pseudolactococcus insecticola</name>
    <dbReference type="NCBI Taxonomy" id="2709158"/>
    <lineage>
        <taxon>Bacteria</taxon>
        <taxon>Bacillati</taxon>
        <taxon>Bacillota</taxon>
        <taxon>Bacilli</taxon>
        <taxon>Lactobacillales</taxon>
        <taxon>Streptococcaceae</taxon>
        <taxon>Pseudolactococcus</taxon>
    </lineage>
</organism>
<keyword evidence="4" id="KW-0479">Metal-binding</keyword>
<dbReference type="EMBL" id="BLLH01000008">
    <property type="protein sequence ID" value="GFH41058.1"/>
    <property type="molecule type" value="Genomic_DNA"/>
</dbReference>
<dbReference type="Pfam" id="PF05649">
    <property type="entry name" value="Peptidase_M13_N"/>
    <property type="match status" value="1"/>
</dbReference>
<dbReference type="InterPro" id="IPR042089">
    <property type="entry name" value="Peptidase_M13_dom_2"/>
</dbReference>
<dbReference type="GO" id="GO:0005886">
    <property type="term" value="C:plasma membrane"/>
    <property type="evidence" value="ECO:0007669"/>
    <property type="project" value="TreeGrafter"/>
</dbReference>
<dbReference type="Pfam" id="PF01431">
    <property type="entry name" value="Peptidase_M13"/>
    <property type="match status" value="1"/>
</dbReference>
<keyword evidence="6" id="KW-0862">Zinc</keyword>
<evidence type="ECO:0000313" key="10">
    <source>
        <dbReference type="EMBL" id="GFH41058.1"/>
    </source>
</evidence>
<evidence type="ECO:0000256" key="1">
    <source>
        <dbReference type="ARBA" id="ARBA00001947"/>
    </source>
</evidence>
<dbReference type="InterPro" id="IPR024079">
    <property type="entry name" value="MetalloPept_cat_dom_sf"/>
</dbReference>
<dbReference type="Proteomes" id="UP000475928">
    <property type="component" value="Unassembled WGS sequence"/>
</dbReference>
<comment type="cofactor">
    <cofactor evidence="1">
        <name>Zn(2+)</name>
        <dbReference type="ChEBI" id="CHEBI:29105"/>
    </cofactor>
</comment>
<dbReference type="InterPro" id="IPR018497">
    <property type="entry name" value="Peptidase_M13_C"/>
</dbReference>
<feature type="domain" description="Peptidase M13 C-terminal" evidence="8">
    <location>
        <begin position="434"/>
        <end position="625"/>
    </location>
</feature>
<accession>A0A6A0B9D3</accession>
<feature type="domain" description="Peptidase M13 N-terminal" evidence="9">
    <location>
        <begin position="5"/>
        <end position="381"/>
    </location>
</feature>
<name>A0A6A0B9D3_9LACT</name>
<dbReference type="PROSITE" id="PS51885">
    <property type="entry name" value="NEPRILYSIN"/>
    <property type="match status" value="1"/>
</dbReference>